<evidence type="ECO:0000313" key="10">
    <source>
        <dbReference type="Proteomes" id="UP001549184"/>
    </source>
</evidence>
<keyword evidence="3 5" id="KW-1005">Bacterial flagellum biogenesis</keyword>
<accession>A0ABV2JSC5</accession>
<protein>
    <recommendedName>
        <fullName evidence="2 5">Basal-body rod modification protein FlgD</fullName>
    </recommendedName>
</protein>
<dbReference type="Gene3D" id="2.30.30.910">
    <property type="match status" value="1"/>
</dbReference>
<dbReference type="InterPro" id="IPR025965">
    <property type="entry name" value="FlgD/Vpr_Ig-like"/>
</dbReference>
<evidence type="ECO:0000259" key="7">
    <source>
        <dbReference type="Pfam" id="PF13860"/>
    </source>
</evidence>
<dbReference type="Gene3D" id="2.60.40.4070">
    <property type="match status" value="1"/>
</dbReference>
<feature type="domain" description="FlgD/Vpr Ig-like" evidence="7">
    <location>
        <begin position="116"/>
        <end position="187"/>
    </location>
</feature>
<evidence type="ECO:0000256" key="3">
    <source>
        <dbReference type="ARBA" id="ARBA00022795"/>
    </source>
</evidence>
<evidence type="ECO:0000256" key="1">
    <source>
        <dbReference type="ARBA" id="ARBA00010577"/>
    </source>
</evidence>
<feature type="region of interest" description="Disordered" evidence="6">
    <location>
        <begin position="1"/>
        <end position="28"/>
    </location>
</feature>
<feature type="domain" description="FlgD Tudor-like" evidence="8">
    <location>
        <begin position="94"/>
        <end position="228"/>
    </location>
</feature>
<dbReference type="InterPro" id="IPR025963">
    <property type="entry name" value="FLgD_Tudor"/>
</dbReference>
<dbReference type="EMBL" id="JBEPMU010000002">
    <property type="protein sequence ID" value="MET3651742.1"/>
    <property type="molecule type" value="Genomic_DNA"/>
</dbReference>
<organism evidence="9 10">
    <name type="scientific">Dyella japonica</name>
    <dbReference type="NCBI Taxonomy" id="231455"/>
    <lineage>
        <taxon>Bacteria</taxon>
        <taxon>Pseudomonadati</taxon>
        <taxon>Pseudomonadota</taxon>
        <taxon>Gammaproteobacteria</taxon>
        <taxon>Lysobacterales</taxon>
        <taxon>Rhodanobacteraceae</taxon>
        <taxon>Dyella</taxon>
    </lineage>
</organism>
<evidence type="ECO:0000313" key="9">
    <source>
        <dbReference type="EMBL" id="MET3651742.1"/>
    </source>
</evidence>
<keyword evidence="9" id="KW-0969">Cilium</keyword>
<proteinExistence type="inferred from homology"/>
<comment type="caution">
    <text evidence="9">The sequence shown here is derived from an EMBL/GenBank/DDBJ whole genome shotgun (WGS) entry which is preliminary data.</text>
</comment>
<evidence type="ECO:0000256" key="6">
    <source>
        <dbReference type="SAM" id="MobiDB-lite"/>
    </source>
</evidence>
<keyword evidence="9" id="KW-0282">Flagellum</keyword>
<dbReference type="Pfam" id="PF13861">
    <property type="entry name" value="FLgD_tudor"/>
    <property type="match status" value="1"/>
</dbReference>
<dbReference type="Proteomes" id="UP001549184">
    <property type="component" value="Unassembled WGS sequence"/>
</dbReference>
<evidence type="ECO:0000256" key="4">
    <source>
        <dbReference type="ARBA" id="ARBA00024746"/>
    </source>
</evidence>
<evidence type="ECO:0000259" key="8">
    <source>
        <dbReference type="Pfam" id="PF13861"/>
    </source>
</evidence>
<dbReference type="RefSeq" id="WP_354013181.1">
    <property type="nucleotide sequence ID" value="NZ_JBEPMU010000002.1"/>
</dbReference>
<gene>
    <name evidence="9" type="ORF">ABIC75_001464</name>
</gene>
<dbReference type="Pfam" id="PF03963">
    <property type="entry name" value="FlgD"/>
    <property type="match status" value="1"/>
</dbReference>
<name>A0ABV2JSC5_9GAMM</name>
<evidence type="ECO:0000256" key="5">
    <source>
        <dbReference type="RuleBase" id="RU362076"/>
    </source>
</evidence>
<evidence type="ECO:0000256" key="2">
    <source>
        <dbReference type="ARBA" id="ARBA00016013"/>
    </source>
</evidence>
<dbReference type="Pfam" id="PF13860">
    <property type="entry name" value="FlgD_ig"/>
    <property type="match status" value="1"/>
</dbReference>
<reference evidence="9 10" key="1">
    <citation type="submission" date="2024-06" db="EMBL/GenBank/DDBJ databases">
        <title>Sorghum-associated microbial communities from plants grown in Nebraska, USA.</title>
        <authorList>
            <person name="Schachtman D."/>
        </authorList>
    </citation>
    <scope>NUCLEOTIDE SEQUENCE [LARGE SCALE GENOMIC DNA]</scope>
    <source>
        <strain evidence="9 10">1073</strain>
    </source>
</reference>
<sequence length="232" mass="23394">MSTIPGSTSNTSSTNNSSSSSSSNVNSALSSTMTQADFLKLMTAQLQAQDPTNPVDNSQFVSQMAQFSQLSATQQLDTDLQTMSSTVTSNMQTSQVLSSANLVNRDVLVPATSATYDGTDAVKGAINVTAASSPTVQVLDGSGNVIRTISLGAQSAGLAQFSWDGKDDSGNTVPAGTYTLQASSGSGSGSTSLDTYVSGTVTGVGYGGSTLGTYLQVSGVGGVPLSQVAQIL</sequence>
<dbReference type="InterPro" id="IPR005648">
    <property type="entry name" value="FlgD"/>
</dbReference>
<keyword evidence="10" id="KW-1185">Reference proteome</keyword>
<comment type="function">
    <text evidence="4 5">Required for flagellar hook formation. May act as a scaffolding protein.</text>
</comment>
<keyword evidence="9" id="KW-0966">Cell projection</keyword>
<comment type="similarity">
    <text evidence="1 5">Belongs to the FlgD family.</text>
</comment>